<accession>A0A2M4DBA2</accession>
<reference evidence="2" key="1">
    <citation type="submission" date="2018-01" db="EMBL/GenBank/DDBJ databases">
        <title>An insight into the sialome of Amazonian anophelines.</title>
        <authorList>
            <person name="Ribeiro J.M."/>
            <person name="Scarpassa V."/>
            <person name="Calvo E."/>
        </authorList>
    </citation>
    <scope>NUCLEOTIDE SEQUENCE</scope>
</reference>
<evidence type="ECO:0000256" key="1">
    <source>
        <dbReference type="SAM" id="SignalP"/>
    </source>
</evidence>
<protein>
    <submittedName>
        <fullName evidence="2">Putative secreted protein</fullName>
    </submittedName>
</protein>
<evidence type="ECO:0000313" key="2">
    <source>
        <dbReference type="EMBL" id="MBW74837.1"/>
    </source>
</evidence>
<dbReference type="EMBL" id="GGFL01010659">
    <property type="protein sequence ID" value="MBW74837.1"/>
    <property type="molecule type" value="Transcribed_RNA"/>
</dbReference>
<dbReference type="AlphaFoldDB" id="A0A2M4DBA2"/>
<sequence length="126" mass="13842">MMVVLLPLLLLLFAAVIVPATLLSPPPLARPEMLQPLLSALPLPPPPPPPTPSFCVSFRRIRMPGSHSRRAARDEDEGRPVRVLFVVDETIFDLRSGKVSITRSRNSSRAPTSFCNSCSDLVWSVT</sequence>
<feature type="signal peptide" evidence="1">
    <location>
        <begin position="1"/>
        <end position="20"/>
    </location>
</feature>
<keyword evidence="1" id="KW-0732">Signal</keyword>
<name>A0A2M4DBA2_ANODA</name>
<proteinExistence type="predicted"/>
<feature type="chain" id="PRO_5014863189" evidence="1">
    <location>
        <begin position="21"/>
        <end position="126"/>
    </location>
</feature>
<organism evidence="2">
    <name type="scientific">Anopheles darlingi</name>
    <name type="common">Mosquito</name>
    <dbReference type="NCBI Taxonomy" id="43151"/>
    <lineage>
        <taxon>Eukaryota</taxon>
        <taxon>Metazoa</taxon>
        <taxon>Ecdysozoa</taxon>
        <taxon>Arthropoda</taxon>
        <taxon>Hexapoda</taxon>
        <taxon>Insecta</taxon>
        <taxon>Pterygota</taxon>
        <taxon>Neoptera</taxon>
        <taxon>Endopterygota</taxon>
        <taxon>Diptera</taxon>
        <taxon>Nematocera</taxon>
        <taxon>Culicoidea</taxon>
        <taxon>Culicidae</taxon>
        <taxon>Anophelinae</taxon>
        <taxon>Anopheles</taxon>
    </lineage>
</organism>